<name>A0A2C9DSQ6_9POXV</name>
<dbReference type="Proteomes" id="UP000318778">
    <property type="component" value="Segment"/>
</dbReference>
<proteinExistence type="predicted"/>
<reference evidence="6" key="1">
    <citation type="journal article" date="2017" name="Virus Res.">
        <title>Complete genomic characterisation of two novel poxviruses (WKPV and EKPV) from western and eastern grey kangaroos.</title>
        <authorList>
            <person name="Bennett M."/>
            <person name="Tu S.L."/>
            <person name="Upton C."/>
            <person name="McArtor C."/>
            <person name="Gillett A."/>
            <person name="Laird T."/>
            <person name="O'Dea M."/>
        </authorList>
    </citation>
    <scope>NUCLEOTIDE SEQUENCE [LARGE SCALE GENOMIC DNA]</scope>
    <source>
        <strain evidence="6">Western Australia</strain>
    </source>
</reference>
<dbReference type="EMBL" id="MF467280">
    <property type="protein sequence ID" value="ATI21039.1"/>
    <property type="molecule type" value="Genomic_DNA"/>
</dbReference>
<dbReference type="InterPro" id="IPR004972">
    <property type="entry name" value="P4B"/>
</dbReference>
<keyword evidence="2" id="KW-0946">Virion</keyword>
<keyword evidence="7" id="KW-1185">Reference proteome</keyword>
<comment type="subcellular location">
    <subcellularLocation>
        <location evidence="1">Virion</location>
    </subcellularLocation>
</comment>
<protein>
    <recommendedName>
        <fullName evidence="4">Virion core protein 4b</fullName>
    </recommendedName>
</protein>
<evidence type="ECO:0000313" key="6">
    <source>
        <dbReference type="EMBL" id="ATI21039.1"/>
    </source>
</evidence>
<feature type="region of interest" description="Disordered" evidence="5">
    <location>
        <begin position="90"/>
        <end position="131"/>
    </location>
</feature>
<sequence length="709" mass="78879">METQAQTPVIAPACTESATVPGGDVSEVLPPVSDFLSLKMPLVSGYRNSMDLVGGHVHDGLPANTCNVCDTLAKLMAADTIPASAVAAGALSAGAKPPSRAPRARGNGRGERSAGTSGEVRASTNPCKPAPEEKTISIDEIAFTQDWHLRLRRDGDAIVRYLTENKCDIRNFTMQDMINIMKKLNIVRNERQELFDLLYHVKGSLSSSSVSVRTTHPLILIYSHADERIGEHLRALDRAYPPSRYHMLISTTRFQSTNFVDMSSSSDIVFRYRDPNSLYFIHPIFVALFGVKLPALENVFVFGDSYSLMRQLHDSKKVKPENYMLLVNRLTEDSSIMFTGISDVISTEIQRANVHTMIRKLILNLRLGIFYCNDQEAVDNYLMKIIHTNSSQIMADEEQILASILAIVGFRPALVSVGCGGFGFGGVAASNFDVRLKPVPYIVVSPSRMITTMDNPIAINSRSVYALTFDGATGRVLFSPPNMSYQGQMTCRGVDVLPAVSGNNLPLLERPANAPVIVNGTLIYYVERRQNKNIIGGECFTGFRSVINDKPMDVSMEISINGILYRLKSAVCYKTNDPLAGGCEASDIFLKGYYCILFTEVGPWLYDPLSVFSKTSREARLIRVLKNQYYRETGSEDDAMFYDWMKEESSKRVCDFKRQQLTNHAVMFEDDLLGLEEAMSMVSRNCCILVYAQDYEPYLATKNISEIFS</sequence>
<evidence type="ECO:0000256" key="3">
    <source>
        <dbReference type="ARBA" id="ARBA00025179"/>
    </source>
</evidence>
<evidence type="ECO:0000256" key="4">
    <source>
        <dbReference type="ARBA" id="ARBA00032365"/>
    </source>
</evidence>
<dbReference type="Pfam" id="PF03292">
    <property type="entry name" value="Pox_P4B"/>
    <property type="match status" value="1"/>
</dbReference>
<dbReference type="GO" id="GO:0044423">
    <property type="term" value="C:virion component"/>
    <property type="evidence" value="ECO:0007669"/>
    <property type="project" value="UniProtKB-KW"/>
</dbReference>
<accession>A0A2C9DSQ6</accession>
<evidence type="ECO:0000256" key="2">
    <source>
        <dbReference type="ARBA" id="ARBA00022844"/>
    </source>
</evidence>
<comment type="function">
    <text evidence="3">Major component of the virion core that undergoes proteolytic processing during the immature virion (IV) to mature virion (MV) transition. Essential for the formation of a structurally normal core.</text>
</comment>
<organism evidence="6">
    <name type="scientific">Western grey kangaroopox virus</name>
    <dbReference type="NCBI Taxonomy" id="1566307"/>
    <lineage>
        <taxon>Viruses</taxon>
        <taxon>Varidnaviria</taxon>
        <taxon>Bamfordvirae</taxon>
        <taxon>Nucleocytoviricota</taxon>
        <taxon>Pokkesviricetes</taxon>
        <taxon>Chitovirales</taxon>
        <taxon>Poxviridae</taxon>
        <taxon>Chordopoxvirinae</taxon>
        <taxon>Macropopoxvirus</taxon>
        <taxon>Macropopoxvirus mfuliginosuspox</taxon>
        <taxon>Western kangaroopox virus</taxon>
    </lineage>
</organism>
<evidence type="ECO:0000256" key="1">
    <source>
        <dbReference type="ARBA" id="ARBA00004328"/>
    </source>
</evidence>
<evidence type="ECO:0000256" key="5">
    <source>
        <dbReference type="SAM" id="MobiDB-lite"/>
    </source>
</evidence>
<evidence type="ECO:0000313" key="7">
    <source>
        <dbReference type="Proteomes" id="UP000318778"/>
    </source>
</evidence>